<keyword evidence="4" id="KW-1185">Reference proteome</keyword>
<dbReference type="OMA" id="TWETEMA"/>
<name>A0A3Q7H5G9_SOLLC</name>
<evidence type="ECO:0000313" key="3">
    <source>
        <dbReference type="EnsemblPlants" id="Solyc06g083710.2.1"/>
    </source>
</evidence>
<protein>
    <recommendedName>
        <fullName evidence="2">UDENN domain-containing protein</fullName>
    </recommendedName>
</protein>
<dbReference type="PaxDb" id="4081-Solyc06g083710.1.1"/>
<dbReference type="PROSITE" id="PS50211">
    <property type="entry name" value="DENN"/>
    <property type="match status" value="1"/>
</dbReference>
<dbReference type="InterPro" id="IPR037516">
    <property type="entry name" value="Tripartite_DENN"/>
</dbReference>
<reference evidence="3" key="1">
    <citation type="journal article" date="2012" name="Nature">
        <title>The tomato genome sequence provides insights into fleshy fruit evolution.</title>
        <authorList>
            <consortium name="Tomato Genome Consortium"/>
        </authorList>
    </citation>
    <scope>NUCLEOTIDE SEQUENCE [LARGE SCALE GENOMIC DNA]</scope>
    <source>
        <strain evidence="3">cv. Heinz 1706</strain>
    </source>
</reference>
<evidence type="ECO:0000313" key="4">
    <source>
        <dbReference type="Proteomes" id="UP000004994"/>
    </source>
</evidence>
<proteinExistence type="predicted"/>
<accession>A0A3Q7H5G9</accession>
<feature type="region of interest" description="Disordered" evidence="1">
    <location>
        <begin position="41"/>
        <end position="63"/>
    </location>
</feature>
<dbReference type="Gene3D" id="3.40.50.11500">
    <property type="match status" value="1"/>
</dbReference>
<evidence type="ECO:0000259" key="2">
    <source>
        <dbReference type="PROSITE" id="PS50211"/>
    </source>
</evidence>
<dbReference type="SMART" id="SM00799">
    <property type="entry name" value="DENN"/>
    <property type="match status" value="1"/>
</dbReference>
<evidence type="ECO:0000256" key="1">
    <source>
        <dbReference type="SAM" id="MobiDB-lite"/>
    </source>
</evidence>
<dbReference type="InterPro" id="IPR043153">
    <property type="entry name" value="DENN_C"/>
</dbReference>
<dbReference type="EnsemblPlants" id="Solyc06g083710.2.1">
    <property type="protein sequence ID" value="Solyc06g083710.2.1"/>
    <property type="gene ID" value="Solyc06g083710.2"/>
</dbReference>
<dbReference type="InterPro" id="IPR005113">
    <property type="entry name" value="uDENN_dom"/>
</dbReference>
<dbReference type="PANTHER" id="PTHR15288:SF0">
    <property type="entry name" value="UDENN DOMAIN-CONTAINING PROTEIN"/>
    <property type="match status" value="1"/>
</dbReference>
<sequence length="770" mass="86421">MKEGNGQEELPSSPYRVLQQISEEAVRVAGEALQNVYSSSSSKFSTTGVGHRRSRSETVTSSVQRSGSNFTKWKSQMQKTLRNWGSTSQEDSSFLSFNPEVLANQKRQWYQLHSKTSDYKKYKELDSIFEHFVIIGLHPDANLEDVEDAFARRKKWEVQLETSDMVDFRMLSNCGPSVPSLEPQVLFKYPPGKKLAMRLKDLAAFCFPGGVKAHVMERTPSFSELNELVYGQEHLGRDDSSFVFSLKVADNATLYGVCLHVPEIVQRPPAIYVSSSPPSQSSIGRSRFLVSAPRCYCLLTRFPLFELHYEMLNSVIAQERLNRITHFVSEINLTDFIPSASKMNDASNASVNSSYRDDEADWTSSAIPVDSAIALTAAAAGIISDDEVPSSSSKWEVSSPVSVTASEASDHSQTRGFGKDGGRNILYVDDCGSEASEIRSDTTERVYGIQDNYRTPESGPFVFSKVHSLERFGSFESLFSSARSMASEEEDDDLFFSNDKDAGCEMILEWARENKNDLLQIVCSYHSLSLPPRGSKITFQPLEHLPAIQYERISVCELGICEKHLGTSTNDSDDIAKGVLSAVVLSLIPIIRPFQWQSLFLPILPGKMMDFLDAPVPFIVGLQHKPTDLKMRSANLVRVNVTKDQIKSCYLPLLPRRKQLLSELRPIHARLLHEESVAQRRPIYRCNEVQAEAAAQFLTVMRLYLESLCSDLRSHTITSVQSNSDRVSILLKDSFIDSFPGRDQPFVKHFVDTQLFTVLSDARLSSYENE</sequence>
<reference evidence="3" key="2">
    <citation type="submission" date="2019-01" db="UniProtKB">
        <authorList>
            <consortium name="EnsemblPlants"/>
        </authorList>
    </citation>
    <scope>IDENTIFICATION</scope>
    <source>
        <strain evidence="3">cv. Heinz 1706</strain>
    </source>
</reference>
<dbReference type="InParanoid" id="A0A3Q7H5G9"/>
<dbReference type="InterPro" id="IPR051942">
    <property type="entry name" value="DENN_domain_containing_2"/>
</dbReference>
<organism evidence="3">
    <name type="scientific">Solanum lycopersicum</name>
    <name type="common">Tomato</name>
    <name type="synonym">Lycopersicon esculentum</name>
    <dbReference type="NCBI Taxonomy" id="4081"/>
    <lineage>
        <taxon>Eukaryota</taxon>
        <taxon>Viridiplantae</taxon>
        <taxon>Streptophyta</taxon>
        <taxon>Embryophyta</taxon>
        <taxon>Tracheophyta</taxon>
        <taxon>Spermatophyta</taxon>
        <taxon>Magnoliopsida</taxon>
        <taxon>eudicotyledons</taxon>
        <taxon>Gunneridae</taxon>
        <taxon>Pentapetalae</taxon>
        <taxon>asterids</taxon>
        <taxon>lamiids</taxon>
        <taxon>Solanales</taxon>
        <taxon>Solanaceae</taxon>
        <taxon>Solanoideae</taxon>
        <taxon>Solaneae</taxon>
        <taxon>Solanum</taxon>
        <taxon>Solanum subgen. Lycopersicon</taxon>
    </lineage>
</organism>
<dbReference type="InterPro" id="IPR001194">
    <property type="entry name" value="cDENN_dom"/>
</dbReference>
<dbReference type="Gene3D" id="3.30.450.200">
    <property type="match status" value="1"/>
</dbReference>
<dbReference type="AlphaFoldDB" id="A0A3Q7H5G9"/>
<dbReference type="PANTHER" id="PTHR15288">
    <property type="entry name" value="DENN DOMAIN-CONTAINING PROTEIN 2"/>
    <property type="match status" value="1"/>
</dbReference>
<feature type="domain" description="UDENN" evidence="2">
    <location>
        <begin position="167"/>
        <end position="770"/>
    </location>
</feature>
<dbReference type="Pfam" id="PF02141">
    <property type="entry name" value="DENN"/>
    <property type="match status" value="1"/>
</dbReference>
<dbReference type="Proteomes" id="UP000004994">
    <property type="component" value="Chromosome 6"/>
</dbReference>
<dbReference type="FunCoup" id="A0A3Q7H5G9">
    <property type="interactions" value="403"/>
</dbReference>
<dbReference type="Pfam" id="PF03456">
    <property type="entry name" value="uDENN"/>
    <property type="match status" value="1"/>
</dbReference>
<dbReference type="Gramene" id="Solyc06g083710.2.1">
    <property type="protein sequence ID" value="Solyc06g083710.2.1"/>
    <property type="gene ID" value="Solyc06g083710.2"/>
</dbReference>